<protein>
    <submittedName>
        <fullName evidence="1">Uncharacterized protein</fullName>
    </submittedName>
</protein>
<reference evidence="1 2" key="1">
    <citation type="submission" date="2016-10" db="EMBL/GenBank/DDBJ databases">
        <authorList>
            <person name="de Groot N.N."/>
        </authorList>
    </citation>
    <scope>NUCLEOTIDE SEQUENCE [LARGE SCALE GENOMIC DNA]</scope>
    <source>
        <strain evidence="1 2">CGMCC 1.11147</strain>
    </source>
</reference>
<evidence type="ECO:0000313" key="2">
    <source>
        <dbReference type="Proteomes" id="UP000199004"/>
    </source>
</evidence>
<proteinExistence type="predicted"/>
<dbReference type="SUPFAM" id="SSF48452">
    <property type="entry name" value="TPR-like"/>
    <property type="match status" value="1"/>
</dbReference>
<gene>
    <name evidence="1" type="ORF">SAMN05192576_2036</name>
</gene>
<dbReference type="RefSeq" id="WP_091024288.1">
    <property type="nucleotide sequence ID" value="NZ_BKAE01000011.1"/>
</dbReference>
<name>A0A1H0AIG9_9ACTN</name>
<dbReference type="STRING" id="1005944.SAMN05192576_2036"/>
<dbReference type="OrthoDB" id="27092at2"/>
<dbReference type="EMBL" id="FNIC01000002">
    <property type="protein sequence ID" value="SDN32853.1"/>
    <property type="molecule type" value="Genomic_DNA"/>
</dbReference>
<accession>A0A1H0AIG9</accession>
<evidence type="ECO:0000313" key="1">
    <source>
        <dbReference type="EMBL" id="SDN32853.1"/>
    </source>
</evidence>
<dbReference type="Proteomes" id="UP000199004">
    <property type="component" value="Unassembled WGS sequence"/>
</dbReference>
<dbReference type="Gene3D" id="1.25.40.10">
    <property type="entry name" value="Tetratricopeptide repeat domain"/>
    <property type="match status" value="1"/>
</dbReference>
<organism evidence="1 2">
    <name type="scientific">Nocardioides szechwanensis</name>
    <dbReference type="NCBI Taxonomy" id="1005944"/>
    <lineage>
        <taxon>Bacteria</taxon>
        <taxon>Bacillati</taxon>
        <taxon>Actinomycetota</taxon>
        <taxon>Actinomycetes</taxon>
        <taxon>Propionibacteriales</taxon>
        <taxon>Nocardioidaceae</taxon>
        <taxon>Nocardioides</taxon>
    </lineage>
</organism>
<dbReference type="AlphaFoldDB" id="A0A1H0AIG9"/>
<dbReference type="InterPro" id="IPR011990">
    <property type="entry name" value="TPR-like_helical_dom_sf"/>
</dbReference>
<sequence>MTGLDRARAALAVGDWPTALDAVGRERSTDDHPELLKVRAQAAYGVGELELSIASWEDLYSRHLGDGAEREAAWAAGMVAMFLMIDTGLMAPVRGWLRRAERLVGEDADAPAHAVVAMTRAYERVMCGDPVGALAAAALAIELGERLEVPAAVTIGRTATGRVLIAEGRVADGLDLLDEVAVQLMSGEVDPLTTGMMYCELICAAQGLALHDRAREWTEVMERWRHGSAYGGVHGRCRVHRAEILRVTGPCDLAEAEALGACEELRPWMRREFGWPLVELGNIRLRKGDLEGAEEAFLAAHEHAWSPHPGLALLRLAQGDVTTAAALVADAIEHPIEVPWKERPPFGDLRLAPLYDAQAEIAAVAGDAGTLSTAASALRDVAERHPSPGLAASAALATAREALLAGDTDAAIDASSGAVAAWADLGAPYETAGARVVLGHAHEVAGSAGRARMEWEAALAGFAGFGAPGRADQVRELLDGRAVGPPPVPTSGGSISATFRRAGRGRSVCFRGHEVLVPDLKGFRYLERLLAAPGREFHVLDLVAVEQGTLRSARADAGLDGVGVPAVGLPVLDDEARAAYRRRLGEVEEDIAEAEEHDDLARLTLAQRDRDYLVAELTRAVGLGGRARTVGGTSERARTSVARSLRYALRRLGEEHADLGAHLDRTVRTGTYCSYEPDPLTPVVWELGG</sequence>
<keyword evidence="2" id="KW-1185">Reference proteome</keyword>